<dbReference type="Gene3D" id="1.10.3090.10">
    <property type="entry name" value="cca-adding enzyme, domain 2"/>
    <property type="match status" value="1"/>
</dbReference>
<evidence type="ECO:0000256" key="7">
    <source>
        <dbReference type="HAMAP-Rule" id="MF_00957"/>
    </source>
</evidence>
<name>A0ABD4SL42_9NEIS</name>
<feature type="domain" description="Poly A polymerase head" evidence="10">
    <location>
        <begin position="56"/>
        <end position="180"/>
    </location>
</feature>
<comment type="caution">
    <text evidence="13">The sequence shown here is derived from an EMBL/GenBank/DDBJ whole genome shotgun (WGS) entry which is preliminary data.</text>
</comment>
<dbReference type="Proteomes" id="UP001200247">
    <property type="component" value="Unassembled WGS sequence"/>
</dbReference>
<gene>
    <name evidence="7 13" type="primary">pcnB</name>
    <name evidence="13" type="ORF">LH440_00360</name>
</gene>
<dbReference type="GO" id="GO:1990817">
    <property type="term" value="F:poly(A) RNA polymerase activity"/>
    <property type="evidence" value="ECO:0007669"/>
    <property type="project" value="UniProtKB-UniRule"/>
</dbReference>
<evidence type="ECO:0000256" key="5">
    <source>
        <dbReference type="ARBA" id="ARBA00022884"/>
    </source>
</evidence>
<keyword evidence="3 7" id="KW-0547">Nucleotide-binding</keyword>
<accession>A0ABD4SL42</accession>
<dbReference type="InterPro" id="IPR052191">
    <property type="entry name" value="tRNA_ntf/polyA_polymerase_I"/>
</dbReference>
<evidence type="ECO:0000313" key="13">
    <source>
        <dbReference type="EMBL" id="MCG9024373.1"/>
    </source>
</evidence>
<evidence type="ECO:0000256" key="2">
    <source>
        <dbReference type="ARBA" id="ARBA00022679"/>
    </source>
</evidence>
<feature type="active site" evidence="7">
    <location>
        <position position="150"/>
    </location>
</feature>
<keyword evidence="13" id="KW-0548">Nucleotidyltransferase</keyword>
<dbReference type="HAMAP" id="MF_00957">
    <property type="entry name" value="PolyA_pol"/>
    <property type="match status" value="1"/>
</dbReference>
<evidence type="ECO:0000256" key="1">
    <source>
        <dbReference type="ARBA" id="ARBA00022664"/>
    </source>
</evidence>
<evidence type="ECO:0000256" key="8">
    <source>
        <dbReference type="RuleBase" id="RU003953"/>
    </source>
</evidence>
<comment type="catalytic activity">
    <reaction evidence="7">
        <text>RNA(n) + ATP = RNA(n)-3'-adenine ribonucleotide + diphosphate</text>
        <dbReference type="Rhea" id="RHEA:11332"/>
        <dbReference type="Rhea" id="RHEA-COMP:14527"/>
        <dbReference type="Rhea" id="RHEA-COMP:17347"/>
        <dbReference type="ChEBI" id="CHEBI:30616"/>
        <dbReference type="ChEBI" id="CHEBI:33019"/>
        <dbReference type="ChEBI" id="CHEBI:140395"/>
        <dbReference type="ChEBI" id="CHEBI:173115"/>
        <dbReference type="EC" id="2.7.7.19"/>
    </reaction>
</comment>
<dbReference type="PANTHER" id="PTHR43051">
    <property type="entry name" value="POLYNUCLEOTIDE ADENYLYLTRANSFERASE FAMILY PROTEIN"/>
    <property type="match status" value="1"/>
</dbReference>
<evidence type="ECO:0000313" key="14">
    <source>
        <dbReference type="Proteomes" id="UP001200247"/>
    </source>
</evidence>
<evidence type="ECO:0000256" key="3">
    <source>
        <dbReference type="ARBA" id="ARBA00022741"/>
    </source>
</evidence>
<comment type="function">
    <text evidence="7">Adds poly(A) tail to the 3' end of many RNAs, which usually targets these RNAs for decay. Plays a significant role in the global control of gene expression, through influencing the rate of transcript degradation, and in the general RNA quality control.</text>
</comment>
<dbReference type="InterPro" id="IPR043519">
    <property type="entry name" value="NT_sf"/>
</dbReference>
<feature type="active site" evidence="7">
    <location>
        <position position="74"/>
    </location>
</feature>
<dbReference type="RefSeq" id="WP_239893299.1">
    <property type="nucleotide sequence ID" value="NZ_JAJAXM010000001.1"/>
</dbReference>
<dbReference type="CDD" id="cd05398">
    <property type="entry name" value="NT_ClassII-CCAase"/>
    <property type="match status" value="1"/>
</dbReference>
<dbReference type="Pfam" id="PF12626">
    <property type="entry name" value="PolyA_pol_arg_C"/>
    <property type="match status" value="1"/>
</dbReference>
<feature type="domain" description="Polymerase A arginine-rich C-terminal" evidence="11">
    <location>
        <begin position="322"/>
        <end position="438"/>
    </location>
</feature>
<comment type="similarity">
    <text evidence="7 8">Belongs to the tRNA nucleotidyltransferase/poly(A) polymerase family.</text>
</comment>
<dbReference type="InterPro" id="IPR010206">
    <property type="entry name" value="PolA_pol_I"/>
</dbReference>
<dbReference type="EMBL" id="JAJAXM010000001">
    <property type="protein sequence ID" value="MCG9024373.1"/>
    <property type="molecule type" value="Genomic_DNA"/>
</dbReference>
<evidence type="ECO:0000259" key="10">
    <source>
        <dbReference type="Pfam" id="PF01743"/>
    </source>
</evidence>
<dbReference type="GO" id="GO:0005524">
    <property type="term" value="F:ATP binding"/>
    <property type="evidence" value="ECO:0007669"/>
    <property type="project" value="UniProtKB-UniRule"/>
</dbReference>
<keyword evidence="1 7" id="KW-0507">mRNA processing</keyword>
<keyword evidence="4 7" id="KW-0067">ATP-binding</keyword>
<keyword evidence="6 7" id="KW-0804">Transcription</keyword>
<evidence type="ECO:0000259" key="12">
    <source>
        <dbReference type="Pfam" id="PF12627"/>
    </source>
</evidence>
<protein>
    <recommendedName>
        <fullName evidence="7">Poly(A) polymerase I</fullName>
        <shortName evidence="7">PAP I</shortName>
        <ecNumber evidence="7">2.7.7.19</ecNumber>
    </recommendedName>
</protein>
<feature type="compositionally biased region" description="Basic residues" evidence="9">
    <location>
        <begin position="430"/>
        <end position="439"/>
    </location>
</feature>
<evidence type="ECO:0000256" key="6">
    <source>
        <dbReference type="ARBA" id="ARBA00023163"/>
    </source>
</evidence>
<evidence type="ECO:0000256" key="9">
    <source>
        <dbReference type="SAM" id="MobiDB-lite"/>
    </source>
</evidence>
<sequence>MIRKLISRVLRLPSRSRQHDNRARVIPFVQHGVRRDQVSPSALKVTSRLQEAGFEAYVVGGAVRDLLIGHEPKDFDVATNATPEEVHRLFRRSRIIGRRFRIVHVVFGRDEVIEVTTFRGDGRDLQTTESGRIISDNSYGSMADDSRRRDFTANALYYNPADESIHDYHHGVRDVTARRLVMIGQPIERYKEDPVRMLRAVRLAAKLGFSIDESTRKPISHLAPLLRDVAQARLFDEMLKMLHSGASWACLTRLRAEGLHKGIFPLLDAVLDQPDGSSFVKLALDQTDQRLKNGRGISDGFLLAALLWGEVRTEWQRRQDTGEKPLPALFDAMDVVEAKLVDRLAIPRRFLITMREIWSMQPRYENRSGSRPFKLLEQPRFRAGYDFLCLRASVGEVPQELAHWWEKFQYADSETRNGMLVRETREGPAKKRRRRRRKTPGTTDASGGNEA</sequence>
<dbReference type="SUPFAM" id="SSF81891">
    <property type="entry name" value="Poly A polymerase C-terminal region-like"/>
    <property type="match status" value="1"/>
</dbReference>
<evidence type="ECO:0000259" key="11">
    <source>
        <dbReference type="Pfam" id="PF12626"/>
    </source>
</evidence>
<dbReference type="GO" id="GO:0006397">
    <property type="term" value="P:mRNA processing"/>
    <property type="evidence" value="ECO:0007669"/>
    <property type="project" value="UniProtKB-KW"/>
</dbReference>
<dbReference type="SUPFAM" id="SSF81301">
    <property type="entry name" value="Nucleotidyltransferase"/>
    <property type="match status" value="1"/>
</dbReference>
<keyword evidence="2 7" id="KW-0808">Transferase</keyword>
<feature type="domain" description="tRNA nucleotidyltransferase/poly(A) polymerase RNA and SrmB- binding" evidence="12">
    <location>
        <begin position="208"/>
        <end position="269"/>
    </location>
</feature>
<dbReference type="Pfam" id="PF12627">
    <property type="entry name" value="PolyA_pol_RNAbd"/>
    <property type="match status" value="1"/>
</dbReference>
<feature type="region of interest" description="Disordered" evidence="9">
    <location>
        <begin position="419"/>
        <end position="451"/>
    </location>
</feature>
<dbReference type="InterPro" id="IPR025866">
    <property type="entry name" value="PolyA_pol_arg_C_dom"/>
</dbReference>
<keyword evidence="5 7" id="KW-0694">RNA-binding</keyword>
<evidence type="ECO:0000256" key="4">
    <source>
        <dbReference type="ARBA" id="ARBA00022840"/>
    </source>
</evidence>
<dbReference type="NCBIfam" id="TIGR01942">
    <property type="entry name" value="pcnB"/>
    <property type="match status" value="1"/>
</dbReference>
<dbReference type="GO" id="GO:0003723">
    <property type="term" value="F:RNA binding"/>
    <property type="evidence" value="ECO:0007669"/>
    <property type="project" value="UniProtKB-UniRule"/>
</dbReference>
<organism evidence="13 14">
    <name type="scientific">Laribacter hongkongensis</name>
    <dbReference type="NCBI Taxonomy" id="168471"/>
    <lineage>
        <taxon>Bacteria</taxon>
        <taxon>Pseudomonadati</taxon>
        <taxon>Pseudomonadota</taxon>
        <taxon>Betaproteobacteria</taxon>
        <taxon>Neisseriales</taxon>
        <taxon>Aquaspirillaceae</taxon>
        <taxon>Laribacter</taxon>
    </lineage>
</organism>
<dbReference type="PANTHER" id="PTHR43051:SF1">
    <property type="entry name" value="POLYNUCLEOTIDE ADENYLYLTRANSFERASE FAMILY PROTEIN"/>
    <property type="match status" value="1"/>
</dbReference>
<proteinExistence type="inferred from homology"/>
<dbReference type="InterPro" id="IPR002646">
    <property type="entry name" value="PolA_pol_head_dom"/>
</dbReference>
<feature type="compositionally biased region" description="Polar residues" evidence="9">
    <location>
        <begin position="440"/>
        <end position="451"/>
    </location>
</feature>
<dbReference type="Pfam" id="PF01743">
    <property type="entry name" value="PolyA_pol"/>
    <property type="match status" value="1"/>
</dbReference>
<dbReference type="Gene3D" id="3.30.460.10">
    <property type="entry name" value="Beta Polymerase, domain 2"/>
    <property type="match status" value="1"/>
</dbReference>
<reference evidence="13 14" key="1">
    <citation type="submission" date="2021-10" db="EMBL/GenBank/DDBJ databases">
        <title>Whole-genome sequencing analysis of Laribacter hongkongensis: virulence gene profiles, carbohydrate-active enzyme prediction, and antimicrobial resistance characterization.</title>
        <authorList>
            <person name="Yuan P."/>
            <person name="Zhan Y."/>
            <person name="Chen D."/>
        </authorList>
    </citation>
    <scope>NUCLEOTIDE SEQUENCE [LARGE SCALE GENOMIC DNA]</scope>
    <source>
        <strain evidence="13 14">W67</strain>
    </source>
</reference>
<feature type="active site" evidence="7">
    <location>
        <position position="76"/>
    </location>
</feature>
<dbReference type="InterPro" id="IPR032828">
    <property type="entry name" value="PolyA_RNA-bd"/>
</dbReference>
<dbReference type="AlphaFoldDB" id="A0ABD4SL42"/>
<dbReference type="EC" id="2.7.7.19" evidence="7"/>